<feature type="compositionally biased region" description="Basic and acidic residues" evidence="1">
    <location>
        <begin position="28"/>
        <end position="42"/>
    </location>
</feature>
<gene>
    <name evidence="2" type="ORF">OCTVUL_1B003977</name>
</gene>
<evidence type="ECO:0000313" key="2">
    <source>
        <dbReference type="EMBL" id="CAI9736783.1"/>
    </source>
</evidence>
<protein>
    <submittedName>
        <fullName evidence="2">Uncharacterized protein</fullName>
    </submittedName>
</protein>
<proteinExistence type="predicted"/>
<dbReference type="AlphaFoldDB" id="A0AA36BMD6"/>
<reference evidence="2" key="1">
    <citation type="submission" date="2023-08" db="EMBL/GenBank/DDBJ databases">
        <authorList>
            <person name="Alioto T."/>
            <person name="Alioto T."/>
            <person name="Gomez Garrido J."/>
        </authorList>
    </citation>
    <scope>NUCLEOTIDE SEQUENCE</scope>
</reference>
<evidence type="ECO:0000256" key="1">
    <source>
        <dbReference type="SAM" id="MobiDB-lite"/>
    </source>
</evidence>
<dbReference type="Proteomes" id="UP001162480">
    <property type="component" value="Chromosome 19"/>
</dbReference>
<organism evidence="2 3">
    <name type="scientific">Octopus vulgaris</name>
    <name type="common">Common octopus</name>
    <dbReference type="NCBI Taxonomy" id="6645"/>
    <lineage>
        <taxon>Eukaryota</taxon>
        <taxon>Metazoa</taxon>
        <taxon>Spiralia</taxon>
        <taxon>Lophotrochozoa</taxon>
        <taxon>Mollusca</taxon>
        <taxon>Cephalopoda</taxon>
        <taxon>Coleoidea</taxon>
        <taxon>Octopodiformes</taxon>
        <taxon>Octopoda</taxon>
        <taxon>Incirrata</taxon>
        <taxon>Octopodidae</taxon>
        <taxon>Octopus</taxon>
    </lineage>
</organism>
<feature type="region of interest" description="Disordered" evidence="1">
    <location>
        <begin position="107"/>
        <end position="128"/>
    </location>
</feature>
<sequence>MELQHEDETERENLELFKLKDKEEQMEETYLKKSPTLEETEKSSGMAENITRQDSNTEKINIEDILRAMEQQSEQEIWQLKIKKNKWKRSICSREKLQIHKRIKRIGERQNDLTNAADSSEDSYSHNS</sequence>
<evidence type="ECO:0000313" key="3">
    <source>
        <dbReference type="Proteomes" id="UP001162480"/>
    </source>
</evidence>
<name>A0AA36BMD6_OCTVU</name>
<dbReference type="EMBL" id="OX597832">
    <property type="protein sequence ID" value="CAI9736783.1"/>
    <property type="molecule type" value="Genomic_DNA"/>
</dbReference>
<accession>A0AA36BMD6</accession>
<feature type="region of interest" description="Disordered" evidence="1">
    <location>
        <begin position="28"/>
        <end position="56"/>
    </location>
</feature>
<keyword evidence="3" id="KW-1185">Reference proteome</keyword>